<keyword evidence="6 9" id="KW-0648">Protein biosynthesis</keyword>
<evidence type="ECO:0000256" key="5">
    <source>
        <dbReference type="ARBA" id="ARBA00022840"/>
    </source>
</evidence>
<dbReference type="PANTHER" id="PTHR10055">
    <property type="entry name" value="TRYPTOPHANYL-TRNA SYNTHETASE"/>
    <property type="match status" value="1"/>
</dbReference>
<comment type="caution">
    <text evidence="10">The sequence shown here is derived from an EMBL/GenBank/DDBJ whole genome shotgun (WGS) entry which is preliminary data.</text>
</comment>
<evidence type="ECO:0000256" key="7">
    <source>
        <dbReference type="ARBA" id="ARBA00023146"/>
    </source>
</evidence>
<evidence type="ECO:0000256" key="6">
    <source>
        <dbReference type="ARBA" id="ARBA00022917"/>
    </source>
</evidence>
<keyword evidence="7 9" id="KW-0030">Aminoacyl-tRNA synthetase</keyword>
<evidence type="ECO:0000313" key="11">
    <source>
        <dbReference type="Proteomes" id="UP001148838"/>
    </source>
</evidence>
<dbReference type="EMBL" id="JAJSOF020000029">
    <property type="protein sequence ID" value="KAJ4432823.1"/>
    <property type="molecule type" value="Genomic_DNA"/>
</dbReference>
<dbReference type="CDD" id="cd00806">
    <property type="entry name" value="TrpRS_core"/>
    <property type="match status" value="1"/>
</dbReference>
<evidence type="ECO:0000256" key="2">
    <source>
        <dbReference type="ARBA" id="ARBA00013161"/>
    </source>
</evidence>
<sequence>MKTPFDWAKHISEPQYLQQEIDHLTSSQQIKEDHKPEKKDNIQPKSSQITKRGMAFLSWLQDVFDVPLVIQLTDDEKFLWKDIKLEEARQLAYENAKDIIACGFDIEKTFIFSDFDFMGQCPNFYQNVIRVGKCVTFNQVKGIFGFGDSDVIGKISFPAVQAAPSFSNSFPFIFGKANIPCLIPCAIDQDPYFRMTRDVAPRLGYHKPALLHSSFFPALQGAQTKMSASDPNSSIFLTDTPKQIKNKVNKHAFSGGQATIEEHREKGGNCDVDISYQYLRFFLEDDEQLKQIEKNYTSGELLTGELKKKLIDVLQPLIASHQERRAKITDETLQAFMTPRKLKYTY</sequence>
<dbReference type="Gene3D" id="3.40.50.620">
    <property type="entry name" value="HUPs"/>
    <property type="match status" value="1"/>
</dbReference>
<organism evidence="10 11">
    <name type="scientific">Periplaneta americana</name>
    <name type="common">American cockroach</name>
    <name type="synonym">Blatta americana</name>
    <dbReference type="NCBI Taxonomy" id="6978"/>
    <lineage>
        <taxon>Eukaryota</taxon>
        <taxon>Metazoa</taxon>
        <taxon>Ecdysozoa</taxon>
        <taxon>Arthropoda</taxon>
        <taxon>Hexapoda</taxon>
        <taxon>Insecta</taxon>
        <taxon>Pterygota</taxon>
        <taxon>Neoptera</taxon>
        <taxon>Polyneoptera</taxon>
        <taxon>Dictyoptera</taxon>
        <taxon>Blattodea</taxon>
        <taxon>Blattoidea</taxon>
        <taxon>Blattidae</taxon>
        <taxon>Blattinae</taxon>
        <taxon>Periplaneta</taxon>
    </lineage>
</organism>
<comment type="similarity">
    <text evidence="1 9">Belongs to the class-I aminoacyl-tRNA synthetase family.</text>
</comment>
<keyword evidence="5 9" id="KW-0067">ATP-binding</keyword>
<dbReference type="PANTHER" id="PTHR10055:SF1">
    <property type="entry name" value="TRYPTOPHAN--TRNA LIGASE, CYTOPLASMIC"/>
    <property type="match status" value="1"/>
</dbReference>
<evidence type="ECO:0000256" key="4">
    <source>
        <dbReference type="ARBA" id="ARBA00022741"/>
    </source>
</evidence>
<evidence type="ECO:0000256" key="3">
    <source>
        <dbReference type="ARBA" id="ARBA00022598"/>
    </source>
</evidence>
<dbReference type="GO" id="GO:0016874">
    <property type="term" value="F:ligase activity"/>
    <property type="evidence" value="ECO:0007669"/>
    <property type="project" value="UniProtKB-KW"/>
</dbReference>
<dbReference type="SUPFAM" id="SSF52374">
    <property type="entry name" value="Nucleotidylyl transferase"/>
    <property type="match status" value="1"/>
</dbReference>
<keyword evidence="4 9" id="KW-0547">Nucleotide-binding</keyword>
<evidence type="ECO:0000256" key="9">
    <source>
        <dbReference type="RuleBase" id="RU363036"/>
    </source>
</evidence>
<dbReference type="InterPro" id="IPR002305">
    <property type="entry name" value="aa-tRNA-synth_Ic"/>
</dbReference>
<dbReference type="Pfam" id="PF00579">
    <property type="entry name" value="tRNA-synt_1b"/>
    <property type="match status" value="1"/>
</dbReference>
<keyword evidence="11" id="KW-1185">Reference proteome</keyword>
<proteinExistence type="inferred from homology"/>
<dbReference type="InterPro" id="IPR014729">
    <property type="entry name" value="Rossmann-like_a/b/a_fold"/>
</dbReference>
<gene>
    <name evidence="10" type="primary">WARS1</name>
    <name evidence="10" type="ORF">ANN_21462</name>
</gene>
<accession>A0ABQ8SFD1</accession>
<dbReference type="Gene3D" id="1.10.240.10">
    <property type="entry name" value="Tyrosyl-Transfer RNA Synthetase"/>
    <property type="match status" value="1"/>
</dbReference>
<reference evidence="10 11" key="1">
    <citation type="journal article" date="2022" name="Allergy">
        <title>Genome assembly and annotation of Periplaneta americana reveal a comprehensive cockroach allergen profile.</title>
        <authorList>
            <person name="Wang L."/>
            <person name="Xiong Q."/>
            <person name="Saelim N."/>
            <person name="Wang L."/>
            <person name="Nong W."/>
            <person name="Wan A.T."/>
            <person name="Shi M."/>
            <person name="Liu X."/>
            <person name="Cao Q."/>
            <person name="Hui J.H.L."/>
            <person name="Sookrung N."/>
            <person name="Leung T.F."/>
            <person name="Tungtrongchitr A."/>
            <person name="Tsui S.K.W."/>
        </authorList>
    </citation>
    <scope>NUCLEOTIDE SEQUENCE [LARGE SCALE GENOMIC DNA]</scope>
    <source>
        <strain evidence="10">PWHHKU_190912</strain>
    </source>
</reference>
<dbReference type="NCBIfam" id="TIGR00233">
    <property type="entry name" value="trpS"/>
    <property type="match status" value="1"/>
</dbReference>
<dbReference type="InterPro" id="IPR002306">
    <property type="entry name" value="Trp-tRNA-ligase"/>
</dbReference>
<name>A0ABQ8SFD1_PERAM</name>
<keyword evidence="3 9" id="KW-0436">Ligase</keyword>
<dbReference type="Proteomes" id="UP001148838">
    <property type="component" value="Unassembled WGS sequence"/>
</dbReference>
<protein>
    <recommendedName>
        <fullName evidence="2">tryptophan--tRNA ligase</fullName>
        <ecNumber evidence="2">6.1.1.2</ecNumber>
    </recommendedName>
    <alternativeName>
        <fullName evidence="8">Tryptophanyl-tRNA synthetase</fullName>
    </alternativeName>
</protein>
<evidence type="ECO:0000256" key="8">
    <source>
        <dbReference type="ARBA" id="ARBA00030268"/>
    </source>
</evidence>
<evidence type="ECO:0000256" key="1">
    <source>
        <dbReference type="ARBA" id="ARBA00005594"/>
    </source>
</evidence>
<evidence type="ECO:0000313" key="10">
    <source>
        <dbReference type="EMBL" id="KAJ4432823.1"/>
    </source>
</evidence>
<dbReference type="EC" id="6.1.1.2" evidence="2"/>
<dbReference type="PRINTS" id="PR01039">
    <property type="entry name" value="TRNASYNTHTRP"/>
</dbReference>